<dbReference type="InterPro" id="IPR029787">
    <property type="entry name" value="Nucleotide_cyclase"/>
</dbReference>
<sequence>MNKVTASGNDGLWARIRGALGRGADAHVPAYGQAAIARNPNKKSRLAQRIDEEMRRSWTHAAERNVSLCVVSLEMDGYAEYFAAYGRDAVEDSLETLEGTITALLPRETDRCLRNGQSGFLLVLPDMPALMARDLASRIAVAVRREGLANRESHAGQVTLSTGIAVANPQGNLDRAVLDAASQAVKKAQRRGLARLEVIDLRGRNERQRKAA</sequence>
<proteinExistence type="predicted"/>
<dbReference type="RefSeq" id="WP_254674958.1">
    <property type="nucleotide sequence ID" value="NZ_JAMWDU010000004.1"/>
</dbReference>
<protein>
    <submittedName>
        <fullName evidence="2">Diguanylate cyclase</fullName>
        <ecNumber evidence="2">2.7.7.65</ecNumber>
    </submittedName>
</protein>
<feature type="domain" description="GGDEF" evidence="1">
    <location>
        <begin position="66"/>
        <end position="201"/>
    </location>
</feature>
<name>A0A9Q4FT12_9HYPH</name>
<dbReference type="EMBL" id="JAMWDU010000004">
    <property type="protein sequence ID" value="MCP8887872.1"/>
    <property type="molecule type" value="Genomic_DNA"/>
</dbReference>
<evidence type="ECO:0000259" key="1">
    <source>
        <dbReference type="PROSITE" id="PS50887"/>
    </source>
</evidence>
<keyword evidence="3" id="KW-1185">Reference proteome</keyword>
<organism evidence="2 3">
    <name type="scientific">Devosia ureilytica</name>
    <dbReference type="NCBI Taxonomy" id="2952754"/>
    <lineage>
        <taxon>Bacteria</taxon>
        <taxon>Pseudomonadati</taxon>
        <taxon>Pseudomonadota</taxon>
        <taxon>Alphaproteobacteria</taxon>
        <taxon>Hyphomicrobiales</taxon>
        <taxon>Devosiaceae</taxon>
        <taxon>Devosia</taxon>
    </lineage>
</organism>
<dbReference type="NCBIfam" id="TIGR00254">
    <property type="entry name" value="GGDEF"/>
    <property type="match status" value="1"/>
</dbReference>
<dbReference type="EC" id="2.7.7.65" evidence="2"/>
<evidence type="ECO:0000313" key="3">
    <source>
        <dbReference type="Proteomes" id="UP001060275"/>
    </source>
</evidence>
<dbReference type="Proteomes" id="UP001060275">
    <property type="component" value="Unassembled WGS sequence"/>
</dbReference>
<dbReference type="SMART" id="SM00267">
    <property type="entry name" value="GGDEF"/>
    <property type="match status" value="1"/>
</dbReference>
<evidence type="ECO:0000313" key="2">
    <source>
        <dbReference type="EMBL" id="MCP8887872.1"/>
    </source>
</evidence>
<reference evidence="2" key="1">
    <citation type="submission" date="2022-06" db="EMBL/GenBank/DDBJ databases">
        <title>Devosia sp. XJ19-45 genome assembly.</title>
        <authorList>
            <person name="Li B."/>
            <person name="Cai M."/>
            <person name="Nie G."/>
            <person name="Li W."/>
        </authorList>
    </citation>
    <scope>NUCLEOTIDE SEQUENCE</scope>
    <source>
        <strain evidence="2">XJ19-45</strain>
    </source>
</reference>
<dbReference type="SUPFAM" id="SSF55073">
    <property type="entry name" value="Nucleotide cyclase"/>
    <property type="match status" value="1"/>
</dbReference>
<dbReference type="Pfam" id="PF00990">
    <property type="entry name" value="GGDEF"/>
    <property type="match status" value="1"/>
</dbReference>
<dbReference type="InterPro" id="IPR043128">
    <property type="entry name" value="Rev_trsase/Diguanyl_cyclase"/>
</dbReference>
<accession>A0A9Q4FT12</accession>
<keyword evidence="2" id="KW-0808">Transferase</keyword>
<dbReference type="Gene3D" id="3.30.70.270">
    <property type="match status" value="1"/>
</dbReference>
<comment type="caution">
    <text evidence="2">The sequence shown here is derived from an EMBL/GenBank/DDBJ whole genome shotgun (WGS) entry which is preliminary data.</text>
</comment>
<dbReference type="AlphaFoldDB" id="A0A9Q4FT12"/>
<keyword evidence="2" id="KW-0548">Nucleotidyltransferase</keyword>
<dbReference type="PROSITE" id="PS50887">
    <property type="entry name" value="GGDEF"/>
    <property type="match status" value="1"/>
</dbReference>
<gene>
    <name evidence="2" type="ORF">NF348_12180</name>
</gene>
<dbReference type="GO" id="GO:0052621">
    <property type="term" value="F:diguanylate cyclase activity"/>
    <property type="evidence" value="ECO:0007669"/>
    <property type="project" value="UniProtKB-EC"/>
</dbReference>
<dbReference type="InterPro" id="IPR000160">
    <property type="entry name" value="GGDEF_dom"/>
</dbReference>